<proteinExistence type="predicted"/>
<comment type="caution">
    <text evidence="2">The sequence shown here is derived from an EMBL/GenBank/DDBJ whole genome shotgun (WGS) entry which is preliminary data.</text>
</comment>
<dbReference type="OrthoDB" id="10647468at2759"/>
<dbReference type="Proteomes" id="UP000594638">
    <property type="component" value="Unassembled WGS sequence"/>
</dbReference>
<dbReference type="AlphaFoldDB" id="A0A8S0SDU7"/>
<feature type="region of interest" description="Disordered" evidence="1">
    <location>
        <begin position="1"/>
        <end position="30"/>
    </location>
</feature>
<gene>
    <name evidence="2" type="ORF">OLEA9_A037556</name>
</gene>
<keyword evidence="3" id="KW-1185">Reference proteome</keyword>
<name>A0A8S0SDU7_OLEEU</name>
<sequence>MTETVRQQQVVAEEEGATASTCASPANPPSSCPTLVVNMPPLNSLLPVFSGKDTENPVEFMTKIEEAFQAYQIPPQNWKWLLRPQFVGDAMFWFDTVPQSTNYPELKKLFFNQFDNLEKKLAIQA</sequence>
<protein>
    <submittedName>
        <fullName evidence="2">Uncharacterized protein</fullName>
    </submittedName>
</protein>
<dbReference type="Gramene" id="OE9A037556T1">
    <property type="protein sequence ID" value="OE9A037556C1"/>
    <property type="gene ID" value="OE9A037556"/>
</dbReference>
<evidence type="ECO:0000313" key="2">
    <source>
        <dbReference type="EMBL" id="CAA2991042.1"/>
    </source>
</evidence>
<organism evidence="2 3">
    <name type="scientific">Olea europaea subsp. europaea</name>
    <dbReference type="NCBI Taxonomy" id="158383"/>
    <lineage>
        <taxon>Eukaryota</taxon>
        <taxon>Viridiplantae</taxon>
        <taxon>Streptophyta</taxon>
        <taxon>Embryophyta</taxon>
        <taxon>Tracheophyta</taxon>
        <taxon>Spermatophyta</taxon>
        <taxon>Magnoliopsida</taxon>
        <taxon>eudicotyledons</taxon>
        <taxon>Gunneridae</taxon>
        <taxon>Pentapetalae</taxon>
        <taxon>asterids</taxon>
        <taxon>lamiids</taxon>
        <taxon>Lamiales</taxon>
        <taxon>Oleaceae</taxon>
        <taxon>Oleeae</taxon>
        <taxon>Olea</taxon>
    </lineage>
</organism>
<evidence type="ECO:0000313" key="3">
    <source>
        <dbReference type="Proteomes" id="UP000594638"/>
    </source>
</evidence>
<accession>A0A8S0SDU7</accession>
<feature type="non-terminal residue" evidence="2">
    <location>
        <position position="125"/>
    </location>
</feature>
<evidence type="ECO:0000256" key="1">
    <source>
        <dbReference type="SAM" id="MobiDB-lite"/>
    </source>
</evidence>
<dbReference type="EMBL" id="CACTIH010004598">
    <property type="protein sequence ID" value="CAA2991042.1"/>
    <property type="molecule type" value="Genomic_DNA"/>
</dbReference>
<reference evidence="2 3" key="1">
    <citation type="submission" date="2019-12" db="EMBL/GenBank/DDBJ databases">
        <authorList>
            <person name="Alioto T."/>
            <person name="Alioto T."/>
            <person name="Gomez Garrido J."/>
        </authorList>
    </citation>
    <scope>NUCLEOTIDE SEQUENCE [LARGE SCALE GENOMIC DNA]</scope>
</reference>
<feature type="compositionally biased region" description="Polar residues" evidence="1">
    <location>
        <begin position="1"/>
        <end position="10"/>
    </location>
</feature>